<reference evidence="1" key="1">
    <citation type="journal article" date="2012" name="Nature">
        <title>The tomato genome sequence provides insights into fleshy fruit evolution.</title>
        <authorList>
            <consortium name="Tomato Genome Consortium"/>
        </authorList>
    </citation>
    <scope>NUCLEOTIDE SEQUENCE [LARGE SCALE GENOMIC DNA]</scope>
    <source>
        <strain evidence="1">cv. Heinz 1706</strain>
    </source>
</reference>
<dbReference type="InterPro" id="IPR043128">
    <property type="entry name" value="Rev_trsase/Diguanyl_cyclase"/>
</dbReference>
<dbReference type="Gramene" id="Solyc12g027815.1.1">
    <property type="protein sequence ID" value="Solyc12g027815.1.1"/>
    <property type="gene ID" value="Solyc12g027815.1"/>
</dbReference>
<dbReference type="Gene3D" id="3.30.70.270">
    <property type="match status" value="2"/>
</dbReference>
<dbReference type="InterPro" id="IPR043502">
    <property type="entry name" value="DNA/RNA_pol_sf"/>
</dbReference>
<protein>
    <recommendedName>
        <fullName evidence="3">Reverse transcriptase/retrotransposon-derived protein RNase H-like domain-containing protein</fullName>
    </recommendedName>
</protein>
<reference evidence="1" key="2">
    <citation type="submission" date="2019-01" db="UniProtKB">
        <authorList>
            <consortium name="EnsemblPlants"/>
        </authorList>
    </citation>
    <scope>IDENTIFICATION</scope>
    <source>
        <strain evidence="1">cv. Heinz 1706</strain>
    </source>
</reference>
<dbReference type="SUPFAM" id="SSF56672">
    <property type="entry name" value="DNA/RNA polymerases"/>
    <property type="match status" value="1"/>
</dbReference>
<evidence type="ECO:0000313" key="2">
    <source>
        <dbReference type="Proteomes" id="UP000004994"/>
    </source>
</evidence>
<dbReference type="PANTHER" id="PTHR37984:SF5">
    <property type="entry name" value="PROTEIN NYNRIN-LIKE"/>
    <property type="match status" value="1"/>
</dbReference>
<keyword evidence="2" id="KW-1185">Reference proteome</keyword>
<dbReference type="InParanoid" id="A0A3Q7J7R5"/>
<sequence length="114" mass="13212">EHVERLKKVFNILREKQLYVKPEKCEFAQSKVHFLGHIISQGKIRMDEAKVKAIQEFISRYSAKAAPLTELLMKNKPWVWSKECQGAFKGLKAAISQKPLRFTQMPLILPLGEF</sequence>
<dbReference type="Proteomes" id="UP000004994">
    <property type="component" value="Chromosome 12"/>
</dbReference>
<name>A0A3Q7J7R5_SOLLC</name>
<proteinExistence type="predicted"/>
<evidence type="ECO:0008006" key="3">
    <source>
        <dbReference type="Google" id="ProtNLM"/>
    </source>
</evidence>
<dbReference type="InterPro" id="IPR050951">
    <property type="entry name" value="Retrovirus_Pol_polyprotein"/>
</dbReference>
<evidence type="ECO:0000313" key="1">
    <source>
        <dbReference type="EnsemblPlants" id="Solyc12g027815.1.1"/>
    </source>
</evidence>
<dbReference type="PANTHER" id="PTHR37984">
    <property type="entry name" value="PROTEIN CBG26694"/>
    <property type="match status" value="1"/>
</dbReference>
<accession>A0A3Q7J7R5</accession>
<organism evidence="1">
    <name type="scientific">Solanum lycopersicum</name>
    <name type="common">Tomato</name>
    <name type="synonym">Lycopersicon esculentum</name>
    <dbReference type="NCBI Taxonomy" id="4081"/>
    <lineage>
        <taxon>Eukaryota</taxon>
        <taxon>Viridiplantae</taxon>
        <taxon>Streptophyta</taxon>
        <taxon>Embryophyta</taxon>
        <taxon>Tracheophyta</taxon>
        <taxon>Spermatophyta</taxon>
        <taxon>Magnoliopsida</taxon>
        <taxon>eudicotyledons</taxon>
        <taxon>Gunneridae</taxon>
        <taxon>Pentapetalae</taxon>
        <taxon>asterids</taxon>
        <taxon>lamiids</taxon>
        <taxon>Solanales</taxon>
        <taxon>Solanaceae</taxon>
        <taxon>Solanoideae</taxon>
        <taxon>Solaneae</taxon>
        <taxon>Solanum</taxon>
        <taxon>Solanum subgen. Lycopersicon</taxon>
    </lineage>
</organism>
<dbReference type="AlphaFoldDB" id="A0A3Q7J7R5"/>
<dbReference type="EnsemblPlants" id="Solyc12g027815.1.1">
    <property type="protein sequence ID" value="Solyc12g027815.1.1"/>
    <property type="gene ID" value="Solyc12g027815.1"/>
</dbReference>
<dbReference type="STRING" id="4081.A0A3Q7J7R5"/>